<comment type="subcellular location">
    <subcellularLocation>
        <location evidence="1">Membrane</location>
        <topology evidence="1">Multi-pass membrane protein</topology>
    </subcellularLocation>
</comment>
<dbReference type="PANTHER" id="PTHR45695">
    <property type="entry name" value="LEUCOKININ RECEPTOR-RELATED"/>
    <property type="match status" value="1"/>
</dbReference>
<reference evidence="10 11" key="1">
    <citation type="journal article" date="2007" name="Science">
        <title>Sea anemone genome reveals ancestral eumetazoan gene repertoire and genomic organization.</title>
        <authorList>
            <person name="Putnam N.H."/>
            <person name="Srivastava M."/>
            <person name="Hellsten U."/>
            <person name="Dirks B."/>
            <person name="Chapman J."/>
            <person name="Salamov A."/>
            <person name="Terry A."/>
            <person name="Shapiro H."/>
            <person name="Lindquist E."/>
            <person name="Kapitonov V.V."/>
            <person name="Jurka J."/>
            <person name="Genikhovich G."/>
            <person name="Grigoriev I.V."/>
            <person name="Lucas S.M."/>
            <person name="Steele R.E."/>
            <person name="Finnerty J.R."/>
            <person name="Technau U."/>
            <person name="Martindale M.Q."/>
            <person name="Rokhsar D.S."/>
        </authorList>
    </citation>
    <scope>NUCLEOTIDE SEQUENCE [LARGE SCALE GENOMIC DNA]</scope>
    <source>
        <strain evidence="11">CH2 X CH6</strain>
    </source>
</reference>
<feature type="transmembrane region" description="Helical" evidence="8">
    <location>
        <begin position="113"/>
        <end position="129"/>
    </location>
</feature>
<keyword evidence="11" id="KW-1185">Reference proteome</keyword>
<feature type="transmembrane region" description="Helical" evidence="8">
    <location>
        <begin position="37"/>
        <end position="61"/>
    </location>
</feature>
<evidence type="ECO:0000256" key="1">
    <source>
        <dbReference type="ARBA" id="ARBA00004141"/>
    </source>
</evidence>
<accession>A7SRU8</accession>
<dbReference type="CDD" id="cd00637">
    <property type="entry name" value="7tm_classA_rhodopsin-like"/>
    <property type="match status" value="1"/>
</dbReference>
<evidence type="ECO:0000256" key="4">
    <source>
        <dbReference type="ARBA" id="ARBA00023040"/>
    </source>
</evidence>
<dbReference type="PANTHER" id="PTHR45695:SF9">
    <property type="entry name" value="LEUCOKININ RECEPTOR"/>
    <property type="match status" value="1"/>
</dbReference>
<dbReference type="InParanoid" id="A7SRU8"/>
<evidence type="ECO:0000256" key="3">
    <source>
        <dbReference type="ARBA" id="ARBA00022989"/>
    </source>
</evidence>
<sequence>MATSSFGVPHDFLTNFVEKSCGHKWKSITNDTLTDEVIYGVFGAITSVGVVGNALILVVLFKNPSLRSTTLSLLGNLAMADLVGLLFAPTLALDYGPGRERCVHVFPSSEVHLVFRILILAVTIPVRYIRIVKDIFFSNAAAPMNVPVLEEAKKKQRVVGLVITMTVSFALSFLPTLVNICINHFYKGVIPKNASGTLKFAFHF</sequence>
<evidence type="ECO:0000256" key="8">
    <source>
        <dbReference type="SAM" id="Phobius"/>
    </source>
</evidence>
<keyword evidence="4" id="KW-0297">G-protein coupled receptor</keyword>
<name>A7SRU8_NEMVE</name>
<keyword evidence="2 8" id="KW-0812">Transmembrane</keyword>
<dbReference type="PROSITE" id="PS50262">
    <property type="entry name" value="G_PROTEIN_RECEP_F1_2"/>
    <property type="match status" value="1"/>
</dbReference>
<dbReference type="SUPFAM" id="SSF81321">
    <property type="entry name" value="Family A G protein-coupled receptor-like"/>
    <property type="match status" value="1"/>
</dbReference>
<dbReference type="GO" id="GO:0016020">
    <property type="term" value="C:membrane"/>
    <property type="evidence" value="ECO:0007669"/>
    <property type="project" value="UniProtKB-SubCell"/>
</dbReference>
<dbReference type="GO" id="GO:0004930">
    <property type="term" value="F:G protein-coupled receptor activity"/>
    <property type="evidence" value="ECO:0007669"/>
    <property type="project" value="UniProtKB-KW"/>
</dbReference>
<evidence type="ECO:0000256" key="7">
    <source>
        <dbReference type="ARBA" id="ARBA00023224"/>
    </source>
</evidence>
<dbReference type="InterPro" id="IPR000276">
    <property type="entry name" value="GPCR_Rhodpsn"/>
</dbReference>
<keyword evidence="5 8" id="KW-0472">Membrane</keyword>
<feature type="domain" description="G-protein coupled receptors family 1 profile" evidence="9">
    <location>
        <begin position="52"/>
        <end position="204"/>
    </location>
</feature>
<evidence type="ECO:0000256" key="6">
    <source>
        <dbReference type="ARBA" id="ARBA00023170"/>
    </source>
</evidence>
<feature type="transmembrane region" description="Helical" evidence="8">
    <location>
        <begin position="73"/>
        <end position="93"/>
    </location>
</feature>
<protein>
    <recommendedName>
        <fullName evidence="9">G-protein coupled receptors family 1 profile domain-containing protein</fullName>
    </recommendedName>
</protein>
<evidence type="ECO:0000256" key="2">
    <source>
        <dbReference type="ARBA" id="ARBA00022692"/>
    </source>
</evidence>
<gene>
    <name evidence="10" type="ORF">NEMVEDRAFT_v1g247004</name>
</gene>
<dbReference type="Proteomes" id="UP000001593">
    <property type="component" value="Unassembled WGS sequence"/>
</dbReference>
<proteinExistence type="predicted"/>
<dbReference type="InterPro" id="IPR017452">
    <property type="entry name" value="GPCR_Rhodpsn_7TM"/>
</dbReference>
<dbReference type="HOGENOM" id="CLU_1344687_0_0_1"/>
<dbReference type="EMBL" id="DS469767">
    <property type="protein sequence ID" value="EDO33594.1"/>
    <property type="molecule type" value="Genomic_DNA"/>
</dbReference>
<keyword evidence="6" id="KW-0675">Receptor</keyword>
<evidence type="ECO:0000259" key="9">
    <source>
        <dbReference type="PROSITE" id="PS50262"/>
    </source>
</evidence>
<organism evidence="10 11">
    <name type="scientific">Nematostella vectensis</name>
    <name type="common">Starlet sea anemone</name>
    <dbReference type="NCBI Taxonomy" id="45351"/>
    <lineage>
        <taxon>Eukaryota</taxon>
        <taxon>Metazoa</taxon>
        <taxon>Cnidaria</taxon>
        <taxon>Anthozoa</taxon>
        <taxon>Hexacorallia</taxon>
        <taxon>Actiniaria</taxon>
        <taxon>Edwardsiidae</taxon>
        <taxon>Nematostella</taxon>
    </lineage>
</organism>
<keyword evidence="3 8" id="KW-1133">Transmembrane helix</keyword>
<keyword evidence="7" id="KW-0807">Transducer</keyword>
<evidence type="ECO:0000313" key="11">
    <source>
        <dbReference type="Proteomes" id="UP000001593"/>
    </source>
</evidence>
<dbReference type="PhylomeDB" id="A7SRU8"/>
<dbReference type="Gene3D" id="1.20.1070.10">
    <property type="entry name" value="Rhodopsin 7-helix transmembrane proteins"/>
    <property type="match status" value="2"/>
</dbReference>
<dbReference type="PRINTS" id="PR00237">
    <property type="entry name" value="GPCRRHODOPSN"/>
</dbReference>
<evidence type="ECO:0000256" key="5">
    <source>
        <dbReference type="ARBA" id="ARBA00023136"/>
    </source>
</evidence>
<evidence type="ECO:0000313" key="10">
    <source>
        <dbReference type="EMBL" id="EDO33594.1"/>
    </source>
</evidence>
<feature type="transmembrane region" description="Helical" evidence="8">
    <location>
        <begin position="158"/>
        <end position="178"/>
    </location>
</feature>
<dbReference type="AlphaFoldDB" id="A7SRU8"/>